<dbReference type="CDD" id="cd01895">
    <property type="entry name" value="EngA2"/>
    <property type="match status" value="1"/>
</dbReference>
<dbReference type="InterPro" id="IPR005225">
    <property type="entry name" value="Small_GTP-bd"/>
</dbReference>
<dbReference type="Gene3D" id="3.40.50.300">
    <property type="entry name" value="P-loop containing nucleotide triphosphate hydrolases"/>
    <property type="match status" value="2"/>
</dbReference>
<sequence length="443" mass="50075">MTLVAIVGRPNVGKSTLFNRISRKTSALVDDFPGVTRDRNYAQITWEGKSFAFVDTGGYVSTDSSFIEKQAREQVLLALEEADIILFVADAKTGLHPEDTLLVDILRRTSKPIFYAVNKIDGPEQTRHLAEFYELGIDRLYPISSAHGFGIGELMTDLAELIPAPPEEVEETETNEIRISIVGRPNVGKSTLVNQILGTQRVIVSPIPGTTRDAVDTAFERHGQRFVLIDTAGIRRKGKTREKLEKISIIKALQSIERSHIAIILIDATEGVTDQDLHIAGYIQDRARGCVIGINKWDAIDKDPKRTKRFMEEVRDRFRFFPFAPILTFSAMTGKRVSKILPTVSEVFAQYNQRITTGIVNRALEQSLQRHEPPMVGGRRLKFYYATQASVRPPTFVLFCNYPDLVHFSYERFLTNQFREAFNLDKTPIRLLFRGRQKGAGEE</sequence>
<proteinExistence type="inferred from homology"/>
<keyword evidence="6 8" id="KW-0342">GTP-binding</keyword>
<dbReference type="NCBIfam" id="TIGR03594">
    <property type="entry name" value="GTPase_EngA"/>
    <property type="match status" value="1"/>
</dbReference>
<dbReference type="Pfam" id="PF01926">
    <property type="entry name" value="MMR_HSR1"/>
    <property type="match status" value="2"/>
</dbReference>
<comment type="function">
    <text evidence="8 10">GTPase that plays an essential role in the late steps of ribosome biogenesis.</text>
</comment>
<dbReference type="InterPro" id="IPR031166">
    <property type="entry name" value="G_ENGA"/>
</dbReference>
<evidence type="ECO:0000256" key="9">
    <source>
        <dbReference type="PROSITE-ProRule" id="PRU01049"/>
    </source>
</evidence>
<dbReference type="PANTHER" id="PTHR43834:SF6">
    <property type="entry name" value="GTPASE DER"/>
    <property type="match status" value="1"/>
</dbReference>
<feature type="binding site" evidence="8">
    <location>
        <begin position="118"/>
        <end position="121"/>
    </location>
    <ligand>
        <name>GTP</name>
        <dbReference type="ChEBI" id="CHEBI:37565"/>
        <label>1</label>
    </ligand>
</feature>
<dbReference type="InterPro" id="IPR015946">
    <property type="entry name" value="KH_dom-like_a/b"/>
</dbReference>
<dbReference type="AlphaFoldDB" id="A0A9W6FU53"/>
<evidence type="ECO:0000256" key="4">
    <source>
        <dbReference type="ARBA" id="ARBA00022737"/>
    </source>
</evidence>
<dbReference type="Pfam" id="PF14714">
    <property type="entry name" value="KH_dom-like"/>
    <property type="match status" value="1"/>
</dbReference>
<dbReference type="PRINTS" id="PR00326">
    <property type="entry name" value="GTP1OBG"/>
</dbReference>
<reference evidence="12" key="1">
    <citation type="submission" date="2022-12" db="EMBL/GenBank/DDBJ databases">
        <title>Reference genome sequencing for broad-spectrum identification of bacterial and archaeal isolates by mass spectrometry.</title>
        <authorList>
            <person name="Sekiguchi Y."/>
            <person name="Tourlousse D.M."/>
        </authorList>
    </citation>
    <scope>NUCLEOTIDE SEQUENCE</scope>
    <source>
        <strain evidence="12">ASRB1</strain>
    </source>
</reference>
<dbReference type="InterPro" id="IPR027417">
    <property type="entry name" value="P-loop_NTPase"/>
</dbReference>
<feature type="binding site" evidence="8">
    <location>
        <begin position="230"/>
        <end position="234"/>
    </location>
    <ligand>
        <name>GTP</name>
        <dbReference type="ChEBI" id="CHEBI:37565"/>
        <label>2</label>
    </ligand>
</feature>
<dbReference type="EMBL" id="BSDR01000001">
    <property type="protein sequence ID" value="GLI34931.1"/>
    <property type="molecule type" value="Genomic_DNA"/>
</dbReference>
<evidence type="ECO:0000256" key="8">
    <source>
        <dbReference type="HAMAP-Rule" id="MF_00195"/>
    </source>
</evidence>
<dbReference type="InterPro" id="IPR006073">
    <property type="entry name" value="GTP-bd"/>
</dbReference>
<dbReference type="RefSeq" id="WP_281794400.1">
    <property type="nucleotide sequence ID" value="NZ_BSDR01000001.1"/>
</dbReference>
<dbReference type="Proteomes" id="UP001144372">
    <property type="component" value="Unassembled WGS sequence"/>
</dbReference>
<dbReference type="FunFam" id="3.40.50.300:FF:000040">
    <property type="entry name" value="GTPase Der"/>
    <property type="match status" value="1"/>
</dbReference>
<evidence type="ECO:0000256" key="7">
    <source>
        <dbReference type="ARBA" id="ARBA00032345"/>
    </source>
</evidence>
<dbReference type="SUPFAM" id="SSF52540">
    <property type="entry name" value="P-loop containing nucleoside triphosphate hydrolases"/>
    <property type="match status" value="2"/>
</dbReference>
<accession>A0A9W6FU53</accession>
<dbReference type="PIRSF" id="PIRSF006485">
    <property type="entry name" value="GTP-binding_EngA"/>
    <property type="match status" value="1"/>
</dbReference>
<dbReference type="Gene3D" id="3.30.300.20">
    <property type="match status" value="1"/>
</dbReference>
<feature type="binding site" evidence="8">
    <location>
        <begin position="8"/>
        <end position="15"/>
    </location>
    <ligand>
        <name>GTP</name>
        <dbReference type="ChEBI" id="CHEBI:37565"/>
        <label>1</label>
    </ligand>
</feature>
<dbReference type="FunFam" id="3.40.50.300:FF:000057">
    <property type="entry name" value="GTPase Der"/>
    <property type="match status" value="1"/>
</dbReference>
<dbReference type="HAMAP" id="MF_00195">
    <property type="entry name" value="GTPase_Der"/>
    <property type="match status" value="1"/>
</dbReference>
<dbReference type="PANTHER" id="PTHR43834">
    <property type="entry name" value="GTPASE DER"/>
    <property type="match status" value="1"/>
</dbReference>
<dbReference type="CDD" id="cd01894">
    <property type="entry name" value="EngA1"/>
    <property type="match status" value="1"/>
</dbReference>
<evidence type="ECO:0000256" key="1">
    <source>
        <dbReference type="ARBA" id="ARBA00008279"/>
    </source>
</evidence>
<evidence type="ECO:0000259" key="11">
    <source>
        <dbReference type="PROSITE" id="PS51712"/>
    </source>
</evidence>
<dbReference type="InterPro" id="IPR032859">
    <property type="entry name" value="KH_dom-like"/>
</dbReference>
<dbReference type="GO" id="GO:0043022">
    <property type="term" value="F:ribosome binding"/>
    <property type="evidence" value="ECO:0007669"/>
    <property type="project" value="TreeGrafter"/>
</dbReference>
<comment type="similarity">
    <text evidence="1 8 9 10">Belongs to the TRAFAC class TrmE-Era-EngA-EngB-Septin-like GTPase superfamily. EngA (Der) GTPase family.</text>
</comment>
<evidence type="ECO:0000313" key="13">
    <source>
        <dbReference type="Proteomes" id="UP001144372"/>
    </source>
</evidence>
<comment type="subunit">
    <text evidence="8">Associates with the 50S ribosomal subunit.</text>
</comment>
<dbReference type="NCBIfam" id="TIGR00231">
    <property type="entry name" value="small_GTP"/>
    <property type="match status" value="2"/>
</dbReference>
<keyword evidence="3 8" id="KW-0690">Ribosome biogenesis</keyword>
<name>A0A9W6FU53_9BACT</name>
<evidence type="ECO:0000256" key="6">
    <source>
        <dbReference type="ARBA" id="ARBA00023134"/>
    </source>
</evidence>
<dbReference type="GO" id="GO:0005525">
    <property type="term" value="F:GTP binding"/>
    <property type="evidence" value="ECO:0007669"/>
    <property type="project" value="UniProtKB-UniRule"/>
</dbReference>
<keyword evidence="13" id="KW-1185">Reference proteome</keyword>
<evidence type="ECO:0000256" key="10">
    <source>
        <dbReference type="RuleBase" id="RU004481"/>
    </source>
</evidence>
<feature type="domain" description="EngA-type G" evidence="11">
    <location>
        <begin position="2"/>
        <end position="166"/>
    </location>
</feature>
<comment type="caution">
    <text evidence="12">The sequence shown here is derived from an EMBL/GenBank/DDBJ whole genome shotgun (WGS) entry which is preliminary data.</text>
</comment>
<dbReference type="GO" id="GO:0042254">
    <property type="term" value="P:ribosome biogenesis"/>
    <property type="evidence" value="ECO:0007669"/>
    <property type="project" value="UniProtKB-KW"/>
</dbReference>
<evidence type="ECO:0000256" key="5">
    <source>
        <dbReference type="ARBA" id="ARBA00022741"/>
    </source>
</evidence>
<protein>
    <recommendedName>
        <fullName evidence="2 8">GTPase Der</fullName>
    </recommendedName>
    <alternativeName>
        <fullName evidence="7 8">GTP-binding protein EngA</fullName>
    </alternativeName>
</protein>
<feature type="binding site" evidence="8">
    <location>
        <begin position="183"/>
        <end position="190"/>
    </location>
    <ligand>
        <name>GTP</name>
        <dbReference type="ChEBI" id="CHEBI:37565"/>
        <label>2</label>
    </ligand>
</feature>
<feature type="binding site" evidence="8">
    <location>
        <begin position="295"/>
        <end position="298"/>
    </location>
    <ligand>
        <name>GTP</name>
        <dbReference type="ChEBI" id="CHEBI:37565"/>
        <label>2</label>
    </ligand>
</feature>
<feature type="binding site" evidence="8">
    <location>
        <begin position="55"/>
        <end position="59"/>
    </location>
    <ligand>
        <name>GTP</name>
        <dbReference type="ChEBI" id="CHEBI:37565"/>
        <label>1</label>
    </ligand>
</feature>
<evidence type="ECO:0000256" key="3">
    <source>
        <dbReference type="ARBA" id="ARBA00022517"/>
    </source>
</evidence>
<gene>
    <name evidence="8 12" type="primary">der</name>
    <name evidence="12" type="ORF">DAMNIGENAA_23640</name>
</gene>
<organism evidence="12 13">
    <name type="scientific">Desulforhabdus amnigena</name>
    <dbReference type="NCBI Taxonomy" id="40218"/>
    <lineage>
        <taxon>Bacteria</taxon>
        <taxon>Pseudomonadati</taxon>
        <taxon>Thermodesulfobacteriota</taxon>
        <taxon>Syntrophobacteria</taxon>
        <taxon>Syntrophobacterales</taxon>
        <taxon>Syntrophobacteraceae</taxon>
        <taxon>Desulforhabdus</taxon>
    </lineage>
</organism>
<dbReference type="InterPro" id="IPR016484">
    <property type="entry name" value="GTPase_Der"/>
</dbReference>
<dbReference type="FunFam" id="3.30.300.20:FF:000004">
    <property type="entry name" value="GTPase Der"/>
    <property type="match status" value="1"/>
</dbReference>
<feature type="domain" description="EngA-type G" evidence="11">
    <location>
        <begin position="177"/>
        <end position="352"/>
    </location>
</feature>
<keyword evidence="5 8" id="KW-0547">Nucleotide-binding</keyword>
<evidence type="ECO:0000313" key="12">
    <source>
        <dbReference type="EMBL" id="GLI34931.1"/>
    </source>
</evidence>
<dbReference type="PROSITE" id="PS51712">
    <property type="entry name" value="G_ENGA"/>
    <property type="match status" value="2"/>
</dbReference>
<evidence type="ECO:0000256" key="2">
    <source>
        <dbReference type="ARBA" id="ARBA00020953"/>
    </source>
</evidence>
<keyword evidence="4 10" id="KW-0677">Repeat</keyword>